<evidence type="ECO:0000313" key="3">
    <source>
        <dbReference type="Proteomes" id="UP000095488"/>
    </source>
</evidence>
<proteinExistence type="predicted"/>
<feature type="transmembrane region" description="Helical" evidence="1">
    <location>
        <begin position="7"/>
        <end position="27"/>
    </location>
</feature>
<name>A0ABM9UP84_SARVE</name>
<dbReference type="Proteomes" id="UP000095488">
    <property type="component" value="Unassembled WGS sequence"/>
</dbReference>
<sequence length="259" mass="29943">MKNNIKFILKIAIIYMFVAIFCSFIFSKSYYDIFTLDNLGNISYDEFLSILKNLLKGIIYGGVLFIIKDSYIDKEYGYIRIFLVIMVLGIINIKKFSFYTLDSFYNNISVGFKIKGILEVALETIIFSFLVAMPKSHDKNKKECLVSGGLTIISLFVCNIIIYKLSNISLAYKLYKEDIFIIIVSAMAVFIATKWFYKTKHKKKYLIIIGIYYLLIALIPFIYSNIFLFSSFYKYGISLLINLIPVNILILYNAVSKIS</sequence>
<protein>
    <submittedName>
        <fullName evidence="2">Uncharacterized protein</fullName>
    </submittedName>
</protein>
<comment type="caution">
    <text evidence="2">The sequence shown here is derived from an EMBL/GenBank/DDBJ whole genome shotgun (WGS) entry which is preliminary data.</text>
</comment>
<dbReference type="RefSeq" id="WP_055257993.1">
    <property type="nucleotide sequence ID" value="NZ_CABIXL010000002.1"/>
</dbReference>
<reference evidence="2 3" key="1">
    <citation type="submission" date="2015-09" db="EMBL/GenBank/DDBJ databases">
        <authorList>
            <consortium name="Pathogen Informatics"/>
        </authorList>
    </citation>
    <scope>NUCLEOTIDE SEQUENCE [LARGE SCALE GENOMIC DNA]</scope>
    <source>
        <strain evidence="2 3">2789STDY5834858</strain>
    </source>
</reference>
<evidence type="ECO:0000256" key="1">
    <source>
        <dbReference type="SAM" id="Phobius"/>
    </source>
</evidence>
<feature type="transmembrane region" description="Helical" evidence="1">
    <location>
        <begin position="144"/>
        <end position="163"/>
    </location>
</feature>
<keyword evidence="1" id="KW-1133">Transmembrane helix</keyword>
<organism evidence="2 3">
    <name type="scientific">Sarcina ventriculi</name>
    <name type="common">Clostridium ventriculi</name>
    <dbReference type="NCBI Taxonomy" id="1267"/>
    <lineage>
        <taxon>Bacteria</taxon>
        <taxon>Bacillati</taxon>
        <taxon>Bacillota</taxon>
        <taxon>Clostridia</taxon>
        <taxon>Eubacteriales</taxon>
        <taxon>Clostridiaceae</taxon>
        <taxon>Sarcina</taxon>
    </lineage>
</organism>
<evidence type="ECO:0000313" key="2">
    <source>
        <dbReference type="EMBL" id="CUN69273.1"/>
    </source>
</evidence>
<dbReference type="EMBL" id="CYZR01000002">
    <property type="protein sequence ID" value="CUN69273.1"/>
    <property type="molecule type" value="Genomic_DNA"/>
</dbReference>
<keyword evidence="1" id="KW-0472">Membrane</keyword>
<feature type="transmembrane region" description="Helical" evidence="1">
    <location>
        <begin position="235"/>
        <end position="255"/>
    </location>
</feature>
<feature type="transmembrane region" description="Helical" evidence="1">
    <location>
        <begin position="47"/>
        <end position="67"/>
    </location>
</feature>
<feature type="transmembrane region" description="Helical" evidence="1">
    <location>
        <begin position="79"/>
        <end position="98"/>
    </location>
</feature>
<feature type="transmembrane region" description="Helical" evidence="1">
    <location>
        <begin position="204"/>
        <end position="223"/>
    </location>
</feature>
<gene>
    <name evidence="2" type="ORF">ERS852473_00869</name>
</gene>
<accession>A0ABM9UP84</accession>
<keyword evidence="3" id="KW-1185">Reference proteome</keyword>
<feature type="transmembrane region" description="Helical" evidence="1">
    <location>
        <begin position="110"/>
        <end position="132"/>
    </location>
</feature>
<keyword evidence="1" id="KW-0812">Transmembrane</keyword>
<feature type="transmembrane region" description="Helical" evidence="1">
    <location>
        <begin position="179"/>
        <end position="197"/>
    </location>
</feature>